<evidence type="ECO:0000313" key="2">
    <source>
        <dbReference type="EMBL" id="WAQ99623.1"/>
    </source>
</evidence>
<feature type="transmembrane region" description="Helical" evidence="1">
    <location>
        <begin position="38"/>
        <end position="55"/>
    </location>
</feature>
<accession>A0ABY7DRU7</accession>
<evidence type="ECO:0000256" key="1">
    <source>
        <dbReference type="SAM" id="Phobius"/>
    </source>
</evidence>
<reference evidence="2" key="1">
    <citation type="submission" date="2022-11" db="EMBL/GenBank/DDBJ databases">
        <title>Centuries of genome instability and evolution in soft-shell clam transmissible cancer (bioRxiv).</title>
        <authorList>
            <person name="Hart S.F.M."/>
            <person name="Yonemitsu M.A."/>
            <person name="Giersch R.M."/>
            <person name="Beal B.F."/>
            <person name="Arriagada G."/>
            <person name="Davis B.W."/>
            <person name="Ostrander E.A."/>
            <person name="Goff S.P."/>
            <person name="Metzger M.J."/>
        </authorList>
    </citation>
    <scope>NUCLEOTIDE SEQUENCE</scope>
    <source>
        <strain evidence="2">MELC-2E11</strain>
        <tissue evidence="2">Siphon/mantle</tissue>
    </source>
</reference>
<name>A0ABY7DRU7_MYAAR</name>
<dbReference type="EMBL" id="CP111014">
    <property type="protein sequence ID" value="WAQ99623.1"/>
    <property type="molecule type" value="Genomic_DNA"/>
</dbReference>
<keyword evidence="1" id="KW-1133">Transmembrane helix</keyword>
<proteinExistence type="predicted"/>
<evidence type="ECO:0000313" key="3">
    <source>
        <dbReference type="Proteomes" id="UP001164746"/>
    </source>
</evidence>
<feature type="transmembrane region" description="Helical" evidence="1">
    <location>
        <begin position="12"/>
        <end position="32"/>
    </location>
</feature>
<protein>
    <submittedName>
        <fullName evidence="2">Uncharacterized protein</fullName>
    </submittedName>
</protein>
<keyword evidence="1" id="KW-0472">Membrane</keyword>
<keyword evidence="1" id="KW-0812">Transmembrane</keyword>
<gene>
    <name evidence="2" type="ORF">MAR_023996</name>
</gene>
<dbReference type="Proteomes" id="UP001164746">
    <property type="component" value="Chromosome 3"/>
</dbReference>
<keyword evidence="3" id="KW-1185">Reference proteome</keyword>
<sequence length="76" mass="8808">MERVHLLLSNSISYGVCVCVCIILCCLCYHLILYTPLIIIMYVCLAFAIEWLYFVKGQWQIMSIANTLLNFVINDK</sequence>
<organism evidence="2 3">
    <name type="scientific">Mya arenaria</name>
    <name type="common">Soft-shell clam</name>
    <dbReference type="NCBI Taxonomy" id="6604"/>
    <lineage>
        <taxon>Eukaryota</taxon>
        <taxon>Metazoa</taxon>
        <taxon>Spiralia</taxon>
        <taxon>Lophotrochozoa</taxon>
        <taxon>Mollusca</taxon>
        <taxon>Bivalvia</taxon>
        <taxon>Autobranchia</taxon>
        <taxon>Heteroconchia</taxon>
        <taxon>Euheterodonta</taxon>
        <taxon>Imparidentia</taxon>
        <taxon>Neoheterodontei</taxon>
        <taxon>Myida</taxon>
        <taxon>Myoidea</taxon>
        <taxon>Myidae</taxon>
        <taxon>Mya</taxon>
    </lineage>
</organism>